<reference evidence="1 2" key="1">
    <citation type="submission" date="2019-02" db="EMBL/GenBank/DDBJ databases">
        <title>Shewanella sp. D4-2 isolated from Dokdo Island.</title>
        <authorList>
            <person name="Baek K."/>
        </authorList>
    </citation>
    <scope>NUCLEOTIDE SEQUENCE [LARGE SCALE GENOMIC DNA]</scope>
    <source>
        <strain evidence="1 2">D4-2</strain>
    </source>
</reference>
<dbReference type="KEGG" id="smai:EXU30_17740"/>
<keyword evidence="2" id="KW-1185">Reference proteome</keyword>
<name>A0A411PL88_9GAMM</name>
<dbReference type="OrthoDB" id="6861218at2"/>
<protein>
    <submittedName>
        <fullName evidence="1">Uncharacterized protein</fullName>
    </submittedName>
</protein>
<dbReference type="AlphaFoldDB" id="A0A411PL88"/>
<proteinExistence type="predicted"/>
<dbReference type="EMBL" id="CP036200">
    <property type="protein sequence ID" value="QBF84310.1"/>
    <property type="molecule type" value="Genomic_DNA"/>
</dbReference>
<dbReference type="Proteomes" id="UP000291106">
    <property type="component" value="Chromosome"/>
</dbReference>
<gene>
    <name evidence="1" type="ORF">EXU30_17740</name>
</gene>
<evidence type="ECO:0000313" key="1">
    <source>
        <dbReference type="EMBL" id="QBF84310.1"/>
    </source>
</evidence>
<sequence>MAFWVRLSLMVTVALPKFRGVSRTLARRYTPREVMEFSINPHNGIGSIKLGMPRTEVREILGGSFDSSRNSLDYYFNGNLQVEFENDLVSFIGVALDESYVVTYLGVNVFDVEASKLFALISANEPLEHTFERSEYVFPEQIITLYDADEQYDYLGNHQRSIWGQIGLGSKTYLNAVSGV</sequence>
<evidence type="ECO:0000313" key="2">
    <source>
        <dbReference type="Proteomes" id="UP000291106"/>
    </source>
</evidence>
<organism evidence="1 2">
    <name type="scientific">Shewanella maritima</name>
    <dbReference type="NCBI Taxonomy" id="2520507"/>
    <lineage>
        <taxon>Bacteria</taxon>
        <taxon>Pseudomonadati</taxon>
        <taxon>Pseudomonadota</taxon>
        <taxon>Gammaproteobacteria</taxon>
        <taxon>Alteromonadales</taxon>
        <taxon>Shewanellaceae</taxon>
        <taxon>Shewanella</taxon>
    </lineage>
</organism>
<dbReference type="RefSeq" id="WP_130602293.1">
    <property type="nucleotide sequence ID" value="NZ_CP036200.1"/>
</dbReference>
<accession>A0A411PL88</accession>